<evidence type="ECO:0000313" key="9">
    <source>
        <dbReference type="Proteomes" id="UP001326567"/>
    </source>
</evidence>
<feature type="transmembrane region" description="Helical" evidence="7">
    <location>
        <begin position="190"/>
        <end position="210"/>
    </location>
</feature>
<feature type="transmembrane region" description="Helical" evidence="7">
    <location>
        <begin position="6"/>
        <end position="28"/>
    </location>
</feature>
<evidence type="ECO:0000256" key="1">
    <source>
        <dbReference type="ARBA" id="ARBA00004651"/>
    </source>
</evidence>
<proteinExistence type="predicted"/>
<gene>
    <name evidence="8" type="ORF">T7987_17860</name>
</gene>
<keyword evidence="9" id="KW-1185">Reference proteome</keyword>
<feature type="transmembrane region" description="Helical" evidence="7">
    <location>
        <begin position="103"/>
        <end position="123"/>
    </location>
</feature>
<keyword evidence="8" id="KW-0614">Plasmid</keyword>
<geneLocation type="plasmid" evidence="8 9">
    <name>unnamed02</name>
</geneLocation>
<comment type="subcellular location">
    <subcellularLocation>
        <location evidence="1">Cell membrane</location>
        <topology evidence="1">Multi-pass membrane protein</topology>
    </subcellularLocation>
</comment>
<reference evidence="8 9" key="1">
    <citation type="submission" date="2023-11" db="EMBL/GenBank/DDBJ databases">
        <title>From the Deep-Sea to the Surface: Bacterial Genomes Isolated from the Moytirra Hydrothermal Vent Plume.</title>
        <authorList>
            <person name="Major S.R."/>
        </authorList>
    </citation>
    <scope>NUCLEOTIDE SEQUENCE [LARGE SCALE GENOMIC DNA]</scope>
    <source>
        <strain evidence="8 9">OXR-9</strain>
        <plasmid evidence="8 9">unnamed02</plasmid>
    </source>
</reference>
<dbReference type="Pfam" id="PF00953">
    <property type="entry name" value="Glycos_transf_4"/>
    <property type="match status" value="1"/>
</dbReference>
<feature type="transmembrane region" description="Helical" evidence="7">
    <location>
        <begin position="135"/>
        <end position="155"/>
    </location>
</feature>
<dbReference type="PANTHER" id="PTHR22926">
    <property type="entry name" value="PHOSPHO-N-ACETYLMURAMOYL-PENTAPEPTIDE-TRANSFERASE"/>
    <property type="match status" value="1"/>
</dbReference>
<keyword evidence="5 7" id="KW-1133">Transmembrane helix</keyword>
<keyword evidence="4 7" id="KW-0812">Transmembrane</keyword>
<dbReference type="PANTHER" id="PTHR22926:SF3">
    <property type="entry name" value="UNDECAPRENYL-PHOSPHATE ALPHA-N-ACETYLGLUCOSAMINYL 1-PHOSPHATE TRANSFERASE"/>
    <property type="match status" value="1"/>
</dbReference>
<keyword evidence="6 7" id="KW-0472">Membrane</keyword>
<feature type="transmembrane region" description="Helical" evidence="7">
    <location>
        <begin position="75"/>
        <end position="91"/>
    </location>
</feature>
<evidence type="ECO:0000313" key="8">
    <source>
        <dbReference type="EMBL" id="WPZ23571.1"/>
    </source>
</evidence>
<feature type="transmembrane region" description="Helical" evidence="7">
    <location>
        <begin position="49"/>
        <end position="69"/>
    </location>
</feature>
<dbReference type="Proteomes" id="UP001326567">
    <property type="component" value="Plasmid unnamed02"/>
</dbReference>
<feature type="transmembrane region" description="Helical" evidence="7">
    <location>
        <begin position="328"/>
        <end position="350"/>
    </location>
</feature>
<keyword evidence="3" id="KW-0808">Transferase</keyword>
<protein>
    <submittedName>
        <fullName evidence="8">Glycosyltransferase</fullName>
    </submittedName>
</protein>
<evidence type="ECO:0000256" key="6">
    <source>
        <dbReference type="ARBA" id="ARBA00023136"/>
    </source>
</evidence>
<name>A0ABZ0V3Y8_9RHOB</name>
<dbReference type="EMBL" id="CP139727">
    <property type="protein sequence ID" value="WPZ23571.1"/>
    <property type="molecule type" value="Genomic_DNA"/>
</dbReference>
<evidence type="ECO:0000256" key="2">
    <source>
        <dbReference type="ARBA" id="ARBA00022475"/>
    </source>
</evidence>
<dbReference type="InterPro" id="IPR000715">
    <property type="entry name" value="Glycosyl_transferase_4"/>
</dbReference>
<dbReference type="RefSeq" id="WP_322329937.1">
    <property type="nucleotide sequence ID" value="NZ_CP139727.1"/>
</dbReference>
<keyword evidence="2" id="KW-1003">Cell membrane</keyword>
<feature type="transmembrane region" description="Helical" evidence="7">
    <location>
        <begin position="217"/>
        <end position="235"/>
    </location>
</feature>
<feature type="transmembrane region" description="Helical" evidence="7">
    <location>
        <begin position="167"/>
        <end position="184"/>
    </location>
</feature>
<evidence type="ECO:0000256" key="5">
    <source>
        <dbReference type="ARBA" id="ARBA00022989"/>
    </source>
</evidence>
<evidence type="ECO:0000256" key="7">
    <source>
        <dbReference type="SAM" id="Phobius"/>
    </source>
</evidence>
<evidence type="ECO:0000256" key="4">
    <source>
        <dbReference type="ARBA" id="ARBA00022692"/>
    </source>
</evidence>
<sequence length="440" mass="48568">MFEPWILLATFLTSLAIGLLFIAWPGLLMSQEHMERDLGARQATHTRPTPRVGGIGIIVALVFGCFYYADQLRDDLLLSLAAGLIVFFVGLREDIHRNVSPRARLLAAFAAAGLAIVLTRTVVPDLGLVDNSLAYFVVPAIAITLLWSAGTCHALNLIDGLNGLSSLYSMSAAVGFFMIASFTGDVDVQIVAGLLVAAMLGFFVLNWPFGRIFLGDAGAYGIGHVLAWLGIVLVARNPSVAGMAVLLLLFWPVCDTLFSIFRRRMTRKATDQPDRLHFHHLAVRALPLLRKRSRRSQFDNPLASLFLLPFLGLPILTGVLLWDQPIAASFALALYISLFALGYVVAMKYFTSYRFRQPRRLVPLSLSRKIEGRQNSPLSGTYTRDGENFDVLIYRDSPTVYWTLQAKAAGTGALILYGRFRNDVIAYEHFLRDAESVQAA</sequence>
<dbReference type="CDD" id="cd06912">
    <property type="entry name" value="GT_MraY_like"/>
    <property type="match status" value="1"/>
</dbReference>
<feature type="transmembrane region" description="Helical" evidence="7">
    <location>
        <begin position="241"/>
        <end position="261"/>
    </location>
</feature>
<feature type="transmembrane region" description="Helical" evidence="7">
    <location>
        <begin position="302"/>
        <end position="322"/>
    </location>
</feature>
<accession>A0ABZ0V3Y8</accession>
<organism evidence="8 9">
    <name type="scientific">Sulfitobacter faviae</name>
    <dbReference type="NCBI Taxonomy" id="1775881"/>
    <lineage>
        <taxon>Bacteria</taxon>
        <taxon>Pseudomonadati</taxon>
        <taxon>Pseudomonadota</taxon>
        <taxon>Alphaproteobacteria</taxon>
        <taxon>Rhodobacterales</taxon>
        <taxon>Roseobacteraceae</taxon>
        <taxon>Sulfitobacter</taxon>
    </lineage>
</organism>
<evidence type="ECO:0000256" key="3">
    <source>
        <dbReference type="ARBA" id="ARBA00022679"/>
    </source>
</evidence>